<sequence length="532" mass="58724">MVFAKLALGPLVAIAGTLAYCSTDVVKTTVCNGQTFTYDSMVAWGFVHGRDVDNYGDTISFGSSVTFDRPSLKITHTTSGHLNYSAIVYNLPDRGWNTNGTTNYEPRVYKYHIDFQPAPGGQFSPNIQWTLEDTIILTDPFGNPLTGLDCDTTMQFPGFPDIPAATFEGDGWGEMGGMASSVRVCLDPETINLVNGKAEDGFWITDEYGPYMYRFNSRGMMVQAIRPVDALIPIRNGTQQFSADAPRLNSGEEDDVIPANPTSGRSNNQGFEGASLSPTGKYFYSLLQSATIQDGGLDKTTNRYSRLFRYDITNINSPKLVGEWVVPLPMYNDPTKKPKNNPRTAAQSELYALSDTRFLVLSRDSNFGHGQDNSESNYRQVDTFDISKATNIYNIEKYNKIGGAVAPDGKLDDAITPAIYCPFLNVNLNSQLNKFAGGLHNGGAQDWRLLNEKWEGITLFPADGAYGADGRFYVLITSDDDFMTTQGHVNFGRRKYRDTSGFNLDNQALIFLITLPQDVNPFKYYPAGAAAK</sequence>
<keyword evidence="2" id="KW-1185">Reference proteome</keyword>
<accession>A0ACC3TXA5</accession>
<name>A0ACC3TXA5_9ASCO</name>
<dbReference type="EMBL" id="MU970039">
    <property type="protein sequence ID" value="KAK9325651.1"/>
    <property type="molecule type" value="Genomic_DNA"/>
</dbReference>
<comment type="caution">
    <text evidence="1">The sequence shown here is derived from an EMBL/GenBank/DDBJ whole genome shotgun (WGS) entry which is preliminary data.</text>
</comment>
<reference evidence="2" key="1">
    <citation type="journal article" date="2024" name="Front. Bioeng. Biotechnol.">
        <title>Genome-scale model development and genomic sequencing of the oleaginous clade Lipomyces.</title>
        <authorList>
            <person name="Czajka J.J."/>
            <person name="Han Y."/>
            <person name="Kim J."/>
            <person name="Mondo S.J."/>
            <person name="Hofstad B.A."/>
            <person name="Robles A."/>
            <person name="Haridas S."/>
            <person name="Riley R."/>
            <person name="LaButti K."/>
            <person name="Pangilinan J."/>
            <person name="Andreopoulos W."/>
            <person name="Lipzen A."/>
            <person name="Yan J."/>
            <person name="Wang M."/>
            <person name="Ng V."/>
            <person name="Grigoriev I.V."/>
            <person name="Spatafora J.W."/>
            <person name="Magnuson J.K."/>
            <person name="Baker S.E."/>
            <person name="Pomraning K.R."/>
        </authorList>
    </citation>
    <scope>NUCLEOTIDE SEQUENCE [LARGE SCALE GENOMIC DNA]</scope>
    <source>
        <strain evidence="2">CBS 10300</strain>
    </source>
</reference>
<gene>
    <name evidence="1" type="ORF">V1517DRAFT_253652</name>
</gene>
<evidence type="ECO:0000313" key="1">
    <source>
        <dbReference type="EMBL" id="KAK9325651.1"/>
    </source>
</evidence>
<evidence type="ECO:0000313" key="2">
    <source>
        <dbReference type="Proteomes" id="UP001489719"/>
    </source>
</evidence>
<protein>
    <submittedName>
        <fullName evidence="1">Outer membrane autotransporter protein</fullName>
    </submittedName>
</protein>
<organism evidence="1 2">
    <name type="scientific">Lipomyces orientalis</name>
    <dbReference type="NCBI Taxonomy" id="1233043"/>
    <lineage>
        <taxon>Eukaryota</taxon>
        <taxon>Fungi</taxon>
        <taxon>Dikarya</taxon>
        <taxon>Ascomycota</taxon>
        <taxon>Saccharomycotina</taxon>
        <taxon>Lipomycetes</taxon>
        <taxon>Lipomycetales</taxon>
        <taxon>Lipomycetaceae</taxon>
        <taxon>Lipomyces</taxon>
    </lineage>
</organism>
<dbReference type="Proteomes" id="UP001489719">
    <property type="component" value="Unassembled WGS sequence"/>
</dbReference>
<proteinExistence type="predicted"/>